<sequence>MVSFGDSRSSGSDSEQFSSVAQSCDTDVMTDNFNEVFRDYINATKDFCGYLNRKWAERTGRDVSCRETLDCLLGKFGIMPESARAALRAEFPRYNTLVWEHWVSSVMFNDFEDPLYGLMDVVNRTVDSVNTLDHSCENTFQRFWTKKYLEVFPLWLVQDLTQCRVVHRDRHGSFGFDRHFQALFIAVARCVWILHHFGPFVHLLRAPPGTQFEATHHLCEKRPCGQRGRGSVAIMICPGFCVENEVLKQSYVVCTQHRI</sequence>
<dbReference type="AlphaFoldDB" id="A0A8T0H1K9"/>
<dbReference type="Proteomes" id="UP000822688">
    <property type="component" value="Chromosome 8"/>
</dbReference>
<proteinExistence type="predicted"/>
<protein>
    <submittedName>
        <fullName evidence="1">Uncharacterized protein</fullName>
    </submittedName>
</protein>
<organism evidence="1 2">
    <name type="scientific">Ceratodon purpureus</name>
    <name type="common">Fire moss</name>
    <name type="synonym">Dicranum purpureum</name>
    <dbReference type="NCBI Taxonomy" id="3225"/>
    <lineage>
        <taxon>Eukaryota</taxon>
        <taxon>Viridiplantae</taxon>
        <taxon>Streptophyta</taxon>
        <taxon>Embryophyta</taxon>
        <taxon>Bryophyta</taxon>
        <taxon>Bryophytina</taxon>
        <taxon>Bryopsida</taxon>
        <taxon>Dicranidae</taxon>
        <taxon>Pseudoditrichales</taxon>
        <taxon>Ditrichaceae</taxon>
        <taxon>Ceratodon</taxon>
    </lineage>
</organism>
<evidence type="ECO:0000313" key="1">
    <source>
        <dbReference type="EMBL" id="KAG0565023.1"/>
    </source>
</evidence>
<reference evidence="1" key="1">
    <citation type="submission" date="2020-06" db="EMBL/GenBank/DDBJ databases">
        <title>WGS assembly of Ceratodon purpureus strain R40.</title>
        <authorList>
            <person name="Carey S.B."/>
            <person name="Jenkins J."/>
            <person name="Shu S."/>
            <person name="Lovell J.T."/>
            <person name="Sreedasyam A."/>
            <person name="Maumus F."/>
            <person name="Tiley G.P."/>
            <person name="Fernandez-Pozo N."/>
            <person name="Barry K."/>
            <person name="Chen C."/>
            <person name="Wang M."/>
            <person name="Lipzen A."/>
            <person name="Daum C."/>
            <person name="Saski C.A."/>
            <person name="Payton A.C."/>
            <person name="Mcbreen J.C."/>
            <person name="Conrad R.E."/>
            <person name="Kollar L.M."/>
            <person name="Olsson S."/>
            <person name="Huttunen S."/>
            <person name="Landis J.B."/>
            <person name="Wickett N.J."/>
            <person name="Johnson M.G."/>
            <person name="Rensing S.A."/>
            <person name="Grimwood J."/>
            <person name="Schmutz J."/>
            <person name="Mcdaniel S.F."/>
        </authorList>
    </citation>
    <scope>NUCLEOTIDE SEQUENCE</scope>
    <source>
        <strain evidence="1">R40</strain>
    </source>
</reference>
<accession>A0A8T0H1K9</accession>
<name>A0A8T0H1K9_CERPU</name>
<gene>
    <name evidence="1" type="ORF">KC19_8G157000</name>
</gene>
<comment type="caution">
    <text evidence="1">The sequence shown here is derived from an EMBL/GenBank/DDBJ whole genome shotgun (WGS) entry which is preliminary data.</text>
</comment>
<dbReference type="EMBL" id="CM026429">
    <property type="protein sequence ID" value="KAG0565023.1"/>
    <property type="molecule type" value="Genomic_DNA"/>
</dbReference>
<evidence type="ECO:0000313" key="2">
    <source>
        <dbReference type="Proteomes" id="UP000822688"/>
    </source>
</evidence>
<keyword evidence="2" id="KW-1185">Reference proteome</keyword>